<proteinExistence type="predicted"/>
<evidence type="ECO:0000313" key="1">
    <source>
        <dbReference type="EMBL" id="MCI86320.1"/>
    </source>
</evidence>
<evidence type="ECO:0000313" key="2">
    <source>
        <dbReference type="Proteomes" id="UP000265520"/>
    </source>
</evidence>
<dbReference type="EMBL" id="LXQA011137243">
    <property type="protein sequence ID" value="MCI86320.1"/>
    <property type="molecule type" value="Genomic_DNA"/>
</dbReference>
<dbReference type="AlphaFoldDB" id="A0A392VIX0"/>
<name>A0A392VIX0_9FABA</name>
<accession>A0A392VIX0</accession>
<feature type="non-terminal residue" evidence="1">
    <location>
        <position position="1"/>
    </location>
</feature>
<protein>
    <submittedName>
        <fullName evidence="1">Uncharacterized protein</fullName>
    </submittedName>
</protein>
<sequence length="69" mass="7874">DLTHTCHNNLPLKCESFNSCSPQAEAFFIHTLVWPLATLLNGTRRLITFVGKKTFDTRSQFNPSSNHRL</sequence>
<comment type="caution">
    <text evidence="1">The sequence shown here is derived from an EMBL/GenBank/DDBJ whole genome shotgun (WGS) entry which is preliminary data.</text>
</comment>
<keyword evidence="2" id="KW-1185">Reference proteome</keyword>
<dbReference type="Proteomes" id="UP000265520">
    <property type="component" value="Unassembled WGS sequence"/>
</dbReference>
<reference evidence="1 2" key="1">
    <citation type="journal article" date="2018" name="Front. Plant Sci.">
        <title>Red Clover (Trifolium pratense) and Zigzag Clover (T. medium) - A Picture of Genomic Similarities and Differences.</title>
        <authorList>
            <person name="Dluhosova J."/>
            <person name="Istvanek J."/>
            <person name="Nedelnik J."/>
            <person name="Repkova J."/>
        </authorList>
    </citation>
    <scope>NUCLEOTIDE SEQUENCE [LARGE SCALE GENOMIC DNA]</scope>
    <source>
        <strain evidence="2">cv. 10/8</strain>
        <tissue evidence="1">Leaf</tissue>
    </source>
</reference>
<organism evidence="1 2">
    <name type="scientific">Trifolium medium</name>
    <dbReference type="NCBI Taxonomy" id="97028"/>
    <lineage>
        <taxon>Eukaryota</taxon>
        <taxon>Viridiplantae</taxon>
        <taxon>Streptophyta</taxon>
        <taxon>Embryophyta</taxon>
        <taxon>Tracheophyta</taxon>
        <taxon>Spermatophyta</taxon>
        <taxon>Magnoliopsida</taxon>
        <taxon>eudicotyledons</taxon>
        <taxon>Gunneridae</taxon>
        <taxon>Pentapetalae</taxon>
        <taxon>rosids</taxon>
        <taxon>fabids</taxon>
        <taxon>Fabales</taxon>
        <taxon>Fabaceae</taxon>
        <taxon>Papilionoideae</taxon>
        <taxon>50 kb inversion clade</taxon>
        <taxon>NPAAA clade</taxon>
        <taxon>Hologalegina</taxon>
        <taxon>IRL clade</taxon>
        <taxon>Trifolieae</taxon>
        <taxon>Trifolium</taxon>
    </lineage>
</organism>